<organism>
    <name type="scientific">Culex quinquefasciatus</name>
    <name type="common">Southern house mosquito</name>
    <name type="synonym">Culex pungens</name>
    <dbReference type="NCBI Taxonomy" id="7176"/>
    <lineage>
        <taxon>Eukaryota</taxon>
        <taxon>Metazoa</taxon>
        <taxon>Ecdysozoa</taxon>
        <taxon>Arthropoda</taxon>
        <taxon>Hexapoda</taxon>
        <taxon>Insecta</taxon>
        <taxon>Pterygota</taxon>
        <taxon>Neoptera</taxon>
        <taxon>Endopterygota</taxon>
        <taxon>Diptera</taxon>
        <taxon>Nematocera</taxon>
        <taxon>Culicoidea</taxon>
        <taxon>Culicidae</taxon>
        <taxon>Culicinae</taxon>
        <taxon>Culicini</taxon>
        <taxon>Culex</taxon>
        <taxon>Culex</taxon>
    </lineage>
</organism>
<name>B0WLT3_CULQU</name>
<dbReference type="InParanoid" id="B0WLT3"/>
<dbReference type="Proteomes" id="UP000002320">
    <property type="component" value="Unassembled WGS sequence"/>
</dbReference>
<dbReference type="EMBL" id="DS231990">
    <property type="protein sequence ID" value="EDS30661.1"/>
    <property type="molecule type" value="Genomic_DNA"/>
</dbReference>
<dbReference type="KEGG" id="cqu:CpipJ_CPIJ007551"/>
<evidence type="ECO:0000313" key="1">
    <source>
        <dbReference type="EMBL" id="EDS30661.1"/>
    </source>
</evidence>
<dbReference type="EnsemblMetazoa" id="CPIJ007551-RA">
    <property type="protein sequence ID" value="CPIJ007551-PA"/>
    <property type="gene ID" value="CPIJ007551"/>
</dbReference>
<gene>
    <name evidence="2" type="primary">6040224</name>
    <name evidence="1" type="ORF">CpipJ_CPIJ007551</name>
</gene>
<evidence type="ECO:0000313" key="2">
    <source>
        <dbReference type="EnsemblMetazoa" id="CPIJ007551-PA"/>
    </source>
</evidence>
<dbReference type="AlphaFoldDB" id="B0WLT3"/>
<reference evidence="1" key="1">
    <citation type="submission" date="2007-03" db="EMBL/GenBank/DDBJ databases">
        <title>Annotation of Culex pipiens quinquefasciatus.</title>
        <authorList>
            <consortium name="The Broad Institute Genome Sequencing Platform"/>
            <person name="Atkinson P.W."/>
            <person name="Hemingway J."/>
            <person name="Christensen B.M."/>
            <person name="Higgs S."/>
            <person name="Kodira C."/>
            <person name="Hannick L."/>
            <person name="Megy K."/>
            <person name="O'Leary S."/>
            <person name="Pearson M."/>
            <person name="Haas B.J."/>
            <person name="Mauceli E."/>
            <person name="Wortman J.R."/>
            <person name="Lee N.H."/>
            <person name="Guigo R."/>
            <person name="Stanke M."/>
            <person name="Alvarado L."/>
            <person name="Amedeo P."/>
            <person name="Antoine C.H."/>
            <person name="Arensburger P."/>
            <person name="Bidwell S.L."/>
            <person name="Crawford M."/>
            <person name="Camaro F."/>
            <person name="Devon K."/>
            <person name="Engels R."/>
            <person name="Hammond M."/>
            <person name="Howarth C."/>
            <person name="Koehrsen M."/>
            <person name="Lawson D."/>
            <person name="Montgomery P."/>
            <person name="Nene V."/>
            <person name="Nusbaum C."/>
            <person name="Puiu D."/>
            <person name="Romero-Severson J."/>
            <person name="Severson D.W."/>
            <person name="Shumway M."/>
            <person name="Sisk P."/>
            <person name="Stolte C."/>
            <person name="Zeng Q."/>
            <person name="Eisenstadt E."/>
            <person name="Fraser-Liggett C."/>
            <person name="Strausberg R."/>
            <person name="Galagan J."/>
            <person name="Birren B."/>
            <person name="Collins F.H."/>
        </authorList>
    </citation>
    <scope>NUCLEOTIDE SEQUENCE [LARGE SCALE GENOMIC DNA]</scope>
    <source>
        <strain evidence="1">JHB</strain>
    </source>
</reference>
<reference evidence="2" key="2">
    <citation type="submission" date="2021-02" db="UniProtKB">
        <authorList>
            <consortium name="EnsemblMetazoa"/>
        </authorList>
    </citation>
    <scope>IDENTIFICATION</scope>
    <source>
        <strain evidence="2">JHB</strain>
    </source>
</reference>
<evidence type="ECO:0000313" key="3">
    <source>
        <dbReference type="Proteomes" id="UP000002320"/>
    </source>
</evidence>
<proteinExistence type="predicted"/>
<dbReference type="VEuPathDB" id="VectorBase:CPIJ007551"/>
<accession>B0WLT3</accession>
<protein>
    <submittedName>
        <fullName evidence="1 2">Uncharacterized protein</fullName>
    </submittedName>
</protein>
<sequence length="111" mass="13149">MINGFTLILLKKWSINTSRLPIPFPCHWCAVEMGAAGNGWQPWCLHLRCSRHFSWPYWLRSWTPARIQNHRFQQLARAIARMHGSYHNKTNGRPPHGDREYSNPLLRILKF</sequence>
<keyword evidence="3" id="KW-1185">Reference proteome</keyword>
<dbReference type="HOGENOM" id="CLU_2160834_0_0_1"/>